<evidence type="ECO:0000259" key="2">
    <source>
        <dbReference type="Pfam" id="PF20013"/>
    </source>
</evidence>
<comment type="caution">
    <text evidence="3">The sequence shown here is derived from an EMBL/GenBank/DDBJ whole genome shotgun (WGS) entry which is preliminary data.</text>
</comment>
<sequence length="673" mass="74471">MSTKETGAMRAEDKVDNQNSPSARLNSSDKTRRFVHATYASFANRRSGGGGWGIGDNVGCSPLELEAIQQAAPTVIKATNPVDEFIGTKAIEQLPRRLEYKPLNIGGERCGVYTQAVPAGKDATGRPNNIFTHAVIDRNPKLPTQTGYPIRAFRSPTFLTPFRAVEVNQTSLPGDSDDIELGPFSDTRAAWTTVFELLGSDRSEVVYRLQDALMSQVSSSTPSRLPVILAPDDNMAARFLVAMCTTMPSVVARTSLRFSTFERASTVKVDSWLSGGPSFVVIPDEDEGELKDSRLEVIHLDGGDDGYKPQTLWSRLTQALITSVDAGVSVYEAVEDFGGYDNQPLSMGLAVYALINASQLDWELKEDAQALVINEINRLISHQPTERGPRGYGLDSVVTRLPDAMKELLRRNVFDLLHRQPMSHEEVHQLITRALDASILRGEEVDTVQFVSEINPETRHQVELSQNPATSSHDVAGTDTERHLIAFQHRVLSESRSNQVIRSLFGADWTMQEILNWLRNPNEYSPVISEVISERNRPGRLRQPQLVCENIVLTYLGLRFFDPISPVISLTPGNAENAISLLERLAFTALDGLPAEVGKRLGEDLWARVFSVATRNSELIGHAARALISSREQNPVLRTLIGREIVSAFEGTLRSRERYNPVRPSQGNGYGRN</sequence>
<dbReference type="RefSeq" id="WP_060941976.1">
    <property type="nucleotide sequence ID" value="NZ_JAFFSY010000003.1"/>
</dbReference>
<feature type="region of interest" description="Disordered" evidence="1">
    <location>
        <begin position="1"/>
        <end position="29"/>
    </location>
</feature>
<keyword evidence="4" id="KW-1185">Reference proteome</keyword>
<dbReference type="Pfam" id="PF20013">
    <property type="entry name" value="GAP1-N2"/>
    <property type="match status" value="1"/>
</dbReference>
<dbReference type="GeneID" id="92727526"/>
<evidence type="ECO:0000313" key="4">
    <source>
        <dbReference type="Proteomes" id="UP001200604"/>
    </source>
</evidence>
<evidence type="ECO:0000313" key="3">
    <source>
        <dbReference type="EMBL" id="MCF6774687.1"/>
    </source>
</evidence>
<feature type="compositionally biased region" description="Polar residues" evidence="1">
    <location>
        <begin position="17"/>
        <end position="26"/>
    </location>
</feature>
<reference evidence="3 4" key="1">
    <citation type="submission" date="2022-01" db="EMBL/GenBank/DDBJ databases">
        <title>Identification and Characterization of Corynebacterium sp.</title>
        <authorList>
            <person name="Luo Q."/>
            <person name="Qu P."/>
            <person name="Chen Q."/>
        </authorList>
    </citation>
    <scope>NUCLEOTIDE SEQUENCE [LARGE SCALE GENOMIC DNA]</scope>
    <source>
        <strain evidence="3 4">MC-12</strain>
    </source>
</reference>
<accession>A0ABS9HNW5</accession>
<dbReference type="EMBL" id="JAKJKU010000004">
    <property type="protein sequence ID" value="MCF6774687.1"/>
    <property type="molecule type" value="Genomic_DNA"/>
</dbReference>
<evidence type="ECO:0000256" key="1">
    <source>
        <dbReference type="SAM" id="MobiDB-lite"/>
    </source>
</evidence>
<gene>
    <name evidence="3" type="ORF">L3H44_09765</name>
</gene>
<dbReference type="Proteomes" id="UP001200604">
    <property type="component" value="Unassembled WGS sequence"/>
</dbReference>
<organism evidence="3 4">
    <name type="scientific">Corynebacterium parakroppenstedtii</name>
    <dbReference type="NCBI Taxonomy" id="2828363"/>
    <lineage>
        <taxon>Bacteria</taxon>
        <taxon>Bacillati</taxon>
        <taxon>Actinomycetota</taxon>
        <taxon>Actinomycetes</taxon>
        <taxon>Mycobacteriales</taxon>
        <taxon>Corynebacteriaceae</taxon>
        <taxon>Corynebacterium</taxon>
    </lineage>
</organism>
<dbReference type="InterPro" id="IPR045402">
    <property type="entry name" value="GAP1-N2"/>
</dbReference>
<feature type="domain" description="GTPase-associated protein 1 N-terminal" evidence="2">
    <location>
        <begin position="36"/>
        <end position="165"/>
    </location>
</feature>
<protein>
    <recommendedName>
        <fullName evidence="2">GTPase-associated protein 1 N-terminal domain-containing protein</fullName>
    </recommendedName>
</protein>
<proteinExistence type="predicted"/>
<name>A0ABS9HNW5_9CORY</name>